<dbReference type="InterPro" id="IPR036322">
    <property type="entry name" value="WD40_repeat_dom_sf"/>
</dbReference>
<dbReference type="PANTHER" id="PTHR47822">
    <property type="entry name" value="CARBOHYDRATE BINDING DOMAIN CONTAINING PROTEIN"/>
    <property type="match status" value="1"/>
</dbReference>
<dbReference type="EMBL" id="CAJFCJ010000005">
    <property type="protein sequence ID" value="CAD5114337.1"/>
    <property type="molecule type" value="Genomic_DNA"/>
</dbReference>
<dbReference type="AlphaFoldDB" id="A0A7I8VIF0"/>
<evidence type="ECO:0000256" key="1">
    <source>
        <dbReference type="ARBA" id="ARBA00022574"/>
    </source>
</evidence>
<organism evidence="4 5">
    <name type="scientific">Dimorphilus gyrociliatus</name>
    <dbReference type="NCBI Taxonomy" id="2664684"/>
    <lineage>
        <taxon>Eukaryota</taxon>
        <taxon>Metazoa</taxon>
        <taxon>Spiralia</taxon>
        <taxon>Lophotrochozoa</taxon>
        <taxon>Annelida</taxon>
        <taxon>Polychaeta</taxon>
        <taxon>Polychaeta incertae sedis</taxon>
        <taxon>Dinophilidae</taxon>
        <taxon>Dimorphilus</taxon>
    </lineage>
</organism>
<evidence type="ECO:0000256" key="3">
    <source>
        <dbReference type="PROSITE-ProRule" id="PRU00221"/>
    </source>
</evidence>
<keyword evidence="2" id="KW-0677">Repeat</keyword>
<dbReference type="PROSITE" id="PS00678">
    <property type="entry name" value="WD_REPEATS_1"/>
    <property type="match status" value="1"/>
</dbReference>
<accession>A0A7I8VIF0</accession>
<evidence type="ECO:0000313" key="4">
    <source>
        <dbReference type="EMBL" id="CAD5114337.1"/>
    </source>
</evidence>
<sequence>MPARRLTEALEASKKTDLNGLDIKLTYSCTFSENSVYSLQFNSVGSLALGLADGTIQFRDSDHKQISTTKAIDGDIPVMSVKWIKKDGILATLASGSIIECSINTGDPQIRRLFKEPSGTNCLDISPNNQATTGGSDGCLRIYDLSSETMVRDCSWHTSRIFSVKWKDYSVLVSGGWDNVIKLWDTRTRGTSVVNISGPHICGDAIDTFDNFLLTGSWRKHSALELWDCRFSSHPAVIFNLDSPEKGEYLYCASLLAQANSALAAGSGTCGLHLVNLITGKITAFVSFSRAVQTMHVNNEEAAMAGCGSNIRVCSLLR</sequence>
<dbReference type="PANTHER" id="PTHR47822:SF3">
    <property type="entry name" value="ANAPHASE-PROMOTING COMPLEX SUBUNIT 4-LIKE WD40 DOMAIN-CONTAINING PROTEIN"/>
    <property type="match status" value="1"/>
</dbReference>
<dbReference type="InterPro" id="IPR015943">
    <property type="entry name" value="WD40/YVTN_repeat-like_dom_sf"/>
</dbReference>
<dbReference type="InterPro" id="IPR001680">
    <property type="entry name" value="WD40_rpt"/>
</dbReference>
<protein>
    <submittedName>
        <fullName evidence="4">DgyrCDS3475</fullName>
    </submittedName>
</protein>
<dbReference type="PROSITE" id="PS50294">
    <property type="entry name" value="WD_REPEATS_REGION"/>
    <property type="match status" value="1"/>
</dbReference>
<feature type="repeat" description="WD" evidence="3">
    <location>
        <begin position="154"/>
        <end position="194"/>
    </location>
</feature>
<gene>
    <name evidence="4" type="ORF">DGYR_LOCUS3191</name>
</gene>
<keyword evidence="5" id="KW-1185">Reference proteome</keyword>
<dbReference type="InterPro" id="IPR019775">
    <property type="entry name" value="WD40_repeat_CS"/>
</dbReference>
<evidence type="ECO:0000313" key="5">
    <source>
        <dbReference type="Proteomes" id="UP000549394"/>
    </source>
</evidence>
<reference evidence="4 5" key="1">
    <citation type="submission" date="2020-08" db="EMBL/GenBank/DDBJ databases">
        <authorList>
            <person name="Hejnol A."/>
        </authorList>
    </citation>
    <scope>NUCLEOTIDE SEQUENCE [LARGE SCALE GENOMIC DNA]</scope>
</reference>
<dbReference type="SMART" id="SM00320">
    <property type="entry name" value="WD40"/>
    <property type="match status" value="3"/>
</dbReference>
<proteinExistence type="predicted"/>
<dbReference type="Proteomes" id="UP000549394">
    <property type="component" value="Unassembled WGS sequence"/>
</dbReference>
<dbReference type="SUPFAM" id="SSF50978">
    <property type="entry name" value="WD40 repeat-like"/>
    <property type="match status" value="1"/>
</dbReference>
<keyword evidence="1 3" id="KW-0853">WD repeat</keyword>
<dbReference type="Gene3D" id="2.130.10.10">
    <property type="entry name" value="YVTN repeat-like/Quinoprotein amine dehydrogenase"/>
    <property type="match status" value="1"/>
</dbReference>
<dbReference type="PROSITE" id="PS50082">
    <property type="entry name" value="WD_REPEATS_2"/>
    <property type="match status" value="1"/>
</dbReference>
<comment type="caution">
    <text evidence="4">The sequence shown here is derived from an EMBL/GenBank/DDBJ whole genome shotgun (WGS) entry which is preliminary data.</text>
</comment>
<name>A0A7I8VIF0_9ANNE</name>
<dbReference type="Pfam" id="PF00400">
    <property type="entry name" value="WD40"/>
    <property type="match status" value="2"/>
</dbReference>
<evidence type="ECO:0000256" key="2">
    <source>
        <dbReference type="ARBA" id="ARBA00022737"/>
    </source>
</evidence>
<dbReference type="OrthoDB" id="361494at2759"/>